<dbReference type="RefSeq" id="WP_075610212.1">
    <property type="nucleotide sequence ID" value="NZ_CP052766.1"/>
</dbReference>
<gene>
    <name evidence="1" type="ORF">CA267_015290</name>
</gene>
<dbReference type="OrthoDB" id="259831at2"/>
<proteinExistence type="predicted"/>
<name>A0A6M4MHE0_9ALTE</name>
<evidence type="ECO:0000313" key="1">
    <source>
        <dbReference type="EMBL" id="QJR82020.1"/>
    </source>
</evidence>
<dbReference type="InterPro" id="IPR042564">
    <property type="entry name" value="CRISPR-Cas6/Csy4_sf"/>
</dbReference>
<reference evidence="1 2" key="2">
    <citation type="submission" date="2020-04" db="EMBL/GenBank/DDBJ databases">
        <title>Complete genome sequence of Alteromonas pelagimontana 5.12T.</title>
        <authorList>
            <person name="Sinha R.K."/>
            <person name="Krishnan K.P."/>
            <person name="Kurian J.P."/>
        </authorList>
    </citation>
    <scope>NUCLEOTIDE SEQUENCE [LARGE SCALE GENOMIC DNA]</scope>
    <source>
        <strain evidence="1 2">5.12</strain>
    </source>
</reference>
<keyword evidence="2" id="KW-1185">Reference proteome</keyword>
<reference evidence="2" key="1">
    <citation type="submission" date="2014-12" db="EMBL/GenBank/DDBJ databases">
        <title>Complete genome sequence of a multi-drug resistant Klebsiella pneumoniae.</title>
        <authorList>
            <person name="Hua X."/>
            <person name="Chen Q."/>
            <person name="Li X."/>
            <person name="Feng Y."/>
            <person name="Ruan Z."/>
            <person name="Yu Y."/>
        </authorList>
    </citation>
    <scope>NUCLEOTIDE SEQUENCE [LARGE SCALE GENOMIC DNA]</scope>
    <source>
        <strain evidence="2">5.12</strain>
    </source>
</reference>
<accession>A0A6M4MHE0</accession>
<sequence length="99" mass="11361">MLQQIPGSVAEKVDLPFVRIKSQSIREQFPLFIKQAIVETPYTHDIYFSKYGLSATTPVPHFNPFLRNLKKVIERSHGKLLNNQLIDSNFHYFTAAQAA</sequence>
<dbReference type="EMBL" id="CP052766">
    <property type="protein sequence ID" value="QJR82020.1"/>
    <property type="molecule type" value="Genomic_DNA"/>
</dbReference>
<dbReference type="AlphaFoldDB" id="A0A6M4MHE0"/>
<dbReference type="KEGG" id="apel:CA267_015290"/>
<protein>
    <submittedName>
        <fullName evidence="1">Type I-F CRISPR-associated endoribonuclease Cas6/Csy4</fullName>
    </submittedName>
</protein>
<organism evidence="1 2">
    <name type="scientific">Alteromonas pelagimontana</name>
    <dbReference type="NCBI Taxonomy" id="1858656"/>
    <lineage>
        <taxon>Bacteria</taxon>
        <taxon>Pseudomonadati</taxon>
        <taxon>Pseudomonadota</taxon>
        <taxon>Gammaproteobacteria</taxon>
        <taxon>Alteromonadales</taxon>
        <taxon>Alteromonadaceae</taxon>
        <taxon>Alteromonas/Salinimonas group</taxon>
        <taxon>Alteromonas</taxon>
    </lineage>
</organism>
<dbReference type="GO" id="GO:0043571">
    <property type="term" value="P:maintenance of CRISPR repeat elements"/>
    <property type="evidence" value="ECO:0007669"/>
    <property type="project" value="InterPro"/>
</dbReference>
<dbReference type="InterPro" id="IPR013396">
    <property type="entry name" value="CRISPR-assoc_prot_Csy4"/>
</dbReference>
<dbReference type="Proteomes" id="UP000219285">
    <property type="component" value="Chromosome"/>
</dbReference>
<dbReference type="Pfam" id="PF09618">
    <property type="entry name" value="Cas_Csy4"/>
    <property type="match status" value="1"/>
</dbReference>
<dbReference type="Gene3D" id="3.30.70.2540">
    <property type="entry name" value="CRISPR-associated endoribonuclease Cas6/Csy4"/>
    <property type="match status" value="1"/>
</dbReference>
<evidence type="ECO:0000313" key="2">
    <source>
        <dbReference type="Proteomes" id="UP000219285"/>
    </source>
</evidence>
<dbReference type="GO" id="GO:0004519">
    <property type="term" value="F:endonuclease activity"/>
    <property type="evidence" value="ECO:0007669"/>
    <property type="project" value="InterPro"/>
</dbReference>